<dbReference type="InterPro" id="IPR020904">
    <property type="entry name" value="Sc_DH/Rdtase_CS"/>
</dbReference>
<dbReference type="PANTHER" id="PTHR42760:SF40">
    <property type="entry name" value="3-OXOACYL-[ACYL-CARRIER-PROTEIN] REDUCTASE, CHLOROPLASTIC"/>
    <property type="match status" value="1"/>
</dbReference>
<comment type="similarity">
    <text evidence="1">Belongs to the short-chain dehydrogenases/reductases (SDR) family.</text>
</comment>
<protein>
    <submittedName>
        <fullName evidence="4">3-oxoacyl-[acyl-carrier protein] reductase</fullName>
        <ecNumber evidence="4">1.1.1.100</ecNumber>
    </submittedName>
</protein>
<dbReference type="GO" id="GO:0004316">
    <property type="term" value="F:3-oxoacyl-[acyl-carrier-protein] reductase (NADPH) activity"/>
    <property type="evidence" value="ECO:0007669"/>
    <property type="project" value="UniProtKB-EC"/>
</dbReference>
<dbReference type="PRINTS" id="PR00080">
    <property type="entry name" value="SDRFAMILY"/>
</dbReference>
<dbReference type="Proteomes" id="UP000552045">
    <property type="component" value="Unassembled WGS sequence"/>
</dbReference>
<sequence>MDVDLLSVTPNEGVLANRTALITGAADGLGWAMATRFASEGARIVIADLNADKATARAGELVRGGSAAMAVEVDVTDEQSVAQMVEQVTGAYGGIDVLVNNAGITRDAVLRKMTLDDFRLVIDVHLQGSWLCTRAVVAAMRAVGTGGSIVNMSSISGKVGNPGQSNYSTAKAGMVGMTKAVAKEVARYGIRVNAIAPGLIKTAMTDAMDQDVLEASVQTVPLGRIGLPEDVADAALFLAGDHSSYITGCLLEVTGGRHM</sequence>
<dbReference type="FunFam" id="3.40.50.720:FF:000173">
    <property type="entry name" value="3-oxoacyl-[acyl-carrier protein] reductase"/>
    <property type="match status" value="1"/>
</dbReference>
<dbReference type="InterPro" id="IPR036291">
    <property type="entry name" value="NAD(P)-bd_dom_sf"/>
</dbReference>
<reference evidence="4 5" key="1">
    <citation type="submission" date="2020-07" db="EMBL/GenBank/DDBJ databases">
        <title>Sequencing the genomes of 1000 actinobacteria strains.</title>
        <authorList>
            <person name="Klenk H.-P."/>
        </authorList>
    </citation>
    <scope>NUCLEOTIDE SEQUENCE [LARGE SCALE GENOMIC DNA]</scope>
    <source>
        <strain evidence="4 5">DSM 22185</strain>
    </source>
</reference>
<dbReference type="PROSITE" id="PS00061">
    <property type="entry name" value="ADH_SHORT"/>
    <property type="match status" value="1"/>
</dbReference>
<dbReference type="AlphaFoldDB" id="A0A7Y9EUL3"/>
<dbReference type="NCBIfam" id="NF004198">
    <property type="entry name" value="PRK05653.1-3"/>
    <property type="match status" value="1"/>
</dbReference>
<accession>A0A7Y9EUL3</accession>
<dbReference type="SMART" id="SM00822">
    <property type="entry name" value="PKS_KR"/>
    <property type="match status" value="1"/>
</dbReference>
<dbReference type="PRINTS" id="PR00081">
    <property type="entry name" value="GDHRDH"/>
</dbReference>
<dbReference type="NCBIfam" id="NF005559">
    <property type="entry name" value="PRK07231.1"/>
    <property type="match status" value="1"/>
</dbReference>
<dbReference type="EMBL" id="JACCBH010000001">
    <property type="protein sequence ID" value="NYD54267.1"/>
    <property type="molecule type" value="Genomic_DNA"/>
</dbReference>
<comment type="caution">
    <text evidence="4">The sequence shown here is derived from an EMBL/GenBank/DDBJ whole genome shotgun (WGS) entry which is preliminary data.</text>
</comment>
<dbReference type="GO" id="GO:0030497">
    <property type="term" value="P:fatty acid elongation"/>
    <property type="evidence" value="ECO:0007669"/>
    <property type="project" value="TreeGrafter"/>
</dbReference>
<keyword evidence="5" id="KW-1185">Reference proteome</keyword>
<evidence type="ECO:0000256" key="1">
    <source>
        <dbReference type="ARBA" id="ARBA00006484"/>
    </source>
</evidence>
<dbReference type="InterPro" id="IPR057326">
    <property type="entry name" value="KR_dom"/>
</dbReference>
<feature type="domain" description="Ketoreductase" evidence="3">
    <location>
        <begin position="18"/>
        <end position="198"/>
    </location>
</feature>
<dbReference type="EC" id="1.1.1.100" evidence="4"/>
<dbReference type="Pfam" id="PF13561">
    <property type="entry name" value="adh_short_C2"/>
    <property type="match status" value="1"/>
</dbReference>
<keyword evidence="2 4" id="KW-0560">Oxidoreductase</keyword>
<proteinExistence type="inferred from homology"/>
<dbReference type="PANTHER" id="PTHR42760">
    <property type="entry name" value="SHORT-CHAIN DEHYDROGENASES/REDUCTASES FAMILY MEMBER"/>
    <property type="match status" value="1"/>
</dbReference>
<evidence type="ECO:0000259" key="3">
    <source>
        <dbReference type="SMART" id="SM00822"/>
    </source>
</evidence>
<organism evidence="4 5">
    <name type="scientific">Microbacterium pseudoresistens</name>
    <dbReference type="NCBI Taxonomy" id="640634"/>
    <lineage>
        <taxon>Bacteria</taxon>
        <taxon>Bacillati</taxon>
        <taxon>Actinomycetota</taxon>
        <taxon>Actinomycetes</taxon>
        <taxon>Micrococcales</taxon>
        <taxon>Microbacteriaceae</taxon>
        <taxon>Microbacterium</taxon>
    </lineage>
</organism>
<dbReference type="NCBIfam" id="NF009466">
    <property type="entry name" value="PRK12826.1-2"/>
    <property type="match status" value="1"/>
</dbReference>
<dbReference type="SUPFAM" id="SSF51735">
    <property type="entry name" value="NAD(P)-binding Rossmann-fold domains"/>
    <property type="match status" value="1"/>
</dbReference>
<name>A0A7Y9EUL3_9MICO</name>
<dbReference type="Gene3D" id="3.40.50.720">
    <property type="entry name" value="NAD(P)-binding Rossmann-like Domain"/>
    <property type="match status" value="1"/>
</dbReference>
<evidence type="ECO:0000313" key="4">
    <source>
        <dbReference type="EMBL" id="NYD54267.1"/>
    </source>
</evidence>
<dbReference type="RefSeq" id="WP_343045363.1">
    <property type="nucleotide sequence ID" value="NZ_BAABLC010000001.1"/>
</dbReference>
<gene>
    <name evidence="4" type="ORF">BKA02_001322</name>
</gene>
<evidence type="ECO:0000313" key="5">
    <source>
        <dbReference type="Proteomes" id="UP000552045"/>
    </source>
</evidence>
<evidence type="ECO:0000256" key="2">
    <source>
        <dbReference type="ARBA" id="ARBA00023002"/>
    </source>
</evidence>
<dbReference type="InterPro" id="IPR002347">
    <property type="entry name" value="SDR_fam"/>
</dbReference>